<keyword evidence="17" id="KW-1185">Reference proteome</keyword>
<feature type="non-terminal residue" evidence="16">
    <location>
        <position position="1"/>
    </location>
</feature>
<accession>A3GG19</accession>
<dbReference type="PROSITE" id="PS51767">
    <property type="entry name" value="PEPTIDASE_A1"/>
    <property type="match status" value="1"/>
</dbReference>
<dbReference type="PROSITE" id="PS00141">
    <property type="entry name" value="ASP_PROTEASE"/>
    <property type="match status" value="1"/>
</dbReference>
<dbReference type="GeneID" id="4851218"/>
<feature type="active site" evidence="12">
    <location>
        <position position="205"/>
    </location>
</feature>
<dbReference type="eggNOG" id="KOG1339">
    <property type="taxonomic scope" value="Eukaryota"/>
</dbReference>
<comment type="caution">
    <text evidence="16">The sequence shown here is derived from an EMBL/GenBank/DDBJ whole genome shotgun (WGS) entry which is preliminary data.</text>
</comment>
<evidence type="ECO:0000256" key="4">
    <source>
        <dbReference type="ARBA" id="ARBA00013207"/>
    </source>
</evidence>
<evidence type="ECO:0000259" key="15">
    <source>
        <dbReference type="PROSITE" id="PS51767"/>
    </source>
</evidence>
<dbReference type="AlphaFoldDB" id="A3GG19"/>
<dbReference type="InterPro" id="IPR033121">
    <property type="entry name" value="PEPTIDASE_A1"/>
</dbReference>
<sequence>YAVNITVGTPPVQLQVELDTGSSDLWVISTKAPVCKRYNCNIYGVFDKDKSSSWKSNGTEFGIRYVDGSGNDGGIYGQDTINFGNGLVLNNATFAVANETVDLVGIMGISFEFREAATQKYPNIPSLMKLQGYTKKTAYSLYVTDEVKQAGSILFGGIDHAKYEGELVSLDMVASNGTYRALQTELTSIKIYENDVAIGIPFTFDSGADITIIREDFLEQIYKVLAPGEDFQVYGTLGTYKVPCYLNDSGNFLSFSFSNKKEIQVPMSEFLLSQETANGIQCGLKISTPSPGLEDHGIFGVNFLRSVYTVFNLDDKTISLAKVKYSEDERITAIE</sequence>
<dbReference type="Pfam" id="PF00026">
    <property type="entry name" value="Asp"/>
    <property type="match status" value="1"/>
</dbReference>
<evidence type="ECO:0000256" key="13">
    <source>
        <dbReference type="PIRSR" id="PIRSR601461-2"/>
    </source>
</evidence>
<comment type="similarity">
    <text evidence="3 14">Belongs to the peptidase A1 family.</text>
</comment>
<dbReference type="SUPFAM" id="SSF50630">
    <property type="entry name" value="Acid proteases"/>
    <property type="match status" value="1"/>
</dbReference>
<keyword evidence="7" id="KW-0732">Signal</keyword>
<dbReference type="HOGENOM" id="CLU_013253_9_1_1"/>
<dbReference type="OrthoDB" id="771136at2759"/>
<feature type="disulfide bond" evidence="13">
    <location>
        <begin position="244"/>
        <end position="282"/>
    </location>
</feature>
<gene>
    <name evidence="16" type="primary">SAP7</name>
    <name evidence="16" type="ORF">PICST_39213</name>
</gene>
<dbReference type="EC" id="3.4.23.24" evidence="4"/>
<keyword evidence="5" id="KW-0964">Secreted</keyword>
<dbReference type="STRING" id="322104.A3GG19"/>
<dbReference type="InterPro" id="IPR001461">
    <property type="entry name" value="Aspartic_peptidase_A1"/>
</dbReference>
<evidence type="ECO:0000256" key="10">
    <source>
        <dbReference type="ARBA" id="ARBA00023145"/>
    </source>
</evidence>
<comment type="catalytic activity">
    <reaction evidence="1">
        <text>Preferential cleavage at the carboxyl of hydrophobic amino acids, but fails to cleave 15-Leu-|-Tyr-16, 16-Tyr-|-Leu-17 and 24-Phe-|-Phe-25 of insulin B chain. Activates trypsinogen, and degrades keratin.</text>
        <dbReference type="EC" id="3.4.23.24"/>
    </reaction>
</comment>
<keyword evidence="8 14" id="KW-0064">Aspartyl protease</keyword>
<evidence type="ECO:0000256" key="3">
    <source>
        <dbReference type="ARBA" id="ARBA00007447"/>
    </source>
</evidence>
<dbReference type="GO" id="GO:0004190">
    <property type="term" value="F:aspartic-type endopeptidase activity"/>
    <property type="evidence" value="ECO:0007669"/>
    <property type="project" value="UniProtKB-KW"/>
</dbReference>
<proteinExistence type="inferred from homology"/>
<feature type="active site" evidence="12">
    <location>
        <position position="19"/>
    </location>
</feature>
<evidence type="ECO:0000256" key="11">
    <source>
        <dbReference type="ARBA" id="ARBA00023157"/>
    </source>
</evidence>
<dbReference type="GO" id="GO:0005576">
    <property type="term" value="C:extracellular region"/>
    <property type="evidence" value="ECO:0007669"/>
    <property type="project" value="UniProtKB-SubCell"/>
</dbReference>
<dbReference type="CDD" id="cd05474">
    <property type="entry name" value="SAP_like"/>
    <property type="match status" value="1"/>
</dbReference>
<evidence type="ECO:0000256" key="2">
    <source>
        <dbReference type="ARBA" id="ARBA00004613"/>
    </source>
</evidence>
<reference evidence="16 17" key="1">
    <citation type="journal article" date="2007" name="Nat. Biotechnol.">
        <title>Genome sequence of the lignocellulose-bioconverting and xylose-fermenting yeast Pichia stipitis.</title>
        <authorList>
            <person name="Jeffries T.W."/>
            <person name="Grigoriev I.V."/>
            <person name="Grimwood J."/>
            <person name="Laplaza J.M."/>
            <person name="Aerts A."/>
            <person name="Salamov A."/>
            <person name="Schmutz J."/>
            <person name="Lindquist E."/>
            <person name="Dehal P."/>
            <person name="Shapiro H."/>
            <person name="Jin Y.S."/>
            <person name="Passoth V."/>
            <person name="Richardson P.M."/>
        </authorList>
    </citation>
    <scope>NUCLEOTIDE SEQUENCE [LARGE SCALE GENOMIC DNA]</scope>
    <source>
        <strain evidence="17">ATCC 58785 / CBS 6054 / NBRC 10063 / NRRL Y-11545</strain>
    </source>
</reference>
<dbReference type="EMBL" id="AAVQ01000001">
    <property type="protein sequence ID" value="EAZ63857.2"/>
    <property type="molecule type" value="Genomic_DNA"/>
</dbReference>
<evidence type="ECO:0000256" key="8">
    <source>
        <dbReference type="ARBA" id="ARBA00022750"/>
    </source>
</evidence>
<keyword evidence="11 13" id="KW-1015">Disulfide bond</keyword>
<dbReference type="Gene3D" id="2.40.70.10">
    <property type="entry name" value="Acid Proteases"/>
    <property type="match status" value="2"/>
</dbReference>
<dbReference type="OMA" id="VANCKAR"/>
<dbReference type="InterPro" id="IPR021109">
    <property type="entry name" value="Peptidase_aspartic_dom_sf"/>
</dbReference>
<evidence type="ECO:0000313" key="17">
    <source>
        <dbReference type="Proteomes" id="UP000002258"/>
    </source>
</evidence>
<protein>
    <recommendedName>
        <fullName evidence="4">candidapepsin</fullName>
        <ecNumber evidence="4">3.4.23.24</ecNumber>
    </recommendedName>
</protein>
<evidence type="ECO:0000256" key="6">
    <source>
        <dbReference type="ARBA" id="ARBA00022670"/>
    </source>
</evidence>
<dbReference type="InterPro" id="IPR033876">
    <property type="entry name" value="SAP-like"/>
</dbReference>
<dbReference type="Proteomes" id="UP000002258">
    <property type="component" value="Chromosome 1"/>
</dbReference>
<dbReference type="GO" id="GO:0006508">
    <property type="term" value="P:proteolysis"/>
    <property type="evidence" value="ECO:0007669"/>
    <property type="project" value="UniProtKB-KW"/>
</dbReference>
<dbReference type="PRINTS" id="PR00792">
    <property type="entry name" value="PEPSIN"/>
</dbReference>
<evidence type="ECO:0000256" key="5">
    <source>
        <dbReference type="ARBA" id="ARBA00022525"/>
    </source>
</evidence>
<dbReference type="PANTHER" id="PTHR47966">
    <property type="entry name" value="BETA-SITE APP-CLEAVING ENZYME, ISOFORM A-RELATED"/>
    <property type="match status" value="1"/>
</dbReference>
<dbReference type="PANTHER" id="PTHR47966:SF65">
    <property type="entry name" value="ASPARTIC-TYPE ENDOPEPTIDASE"/>
    <property type="match status" value="1"/>
</dbReference>
<dbReference type="RefSeq" id="XP_001387880.2">
    <property type="nucleotide sequence ID" value="XM_001387843.1"/>
</dbReference>
<evidence type="ECO:0000256" key="12">
    <source>
        <dbReference type="PIRSR" id="PIRSR601461-1"/>
    </source>
</evidence>
<organism evidence="16 17">
    <name type="scientific">Scheffersomyces stipitis (strain ATCC 58785 / CBS 6054 / NBRC 10063 / NRRL Y-11545)</name>
    <name type="common">Yeast</name>
    <name type="synonym">Pichia stipitis</name>
    <dbReference type="NCBI Taxonomy" id="322104"/>
    <lineage>
        <taxon>Eukaryota</taxon>
        <taxon>Fungi</taxon>
        <taxon>Dikarya</taxon>
        <taxon>Ascomycota</taxon>
        <taxon>Saccharomycotina</taxon>
        <taxon>Pichiomycetes</taxon>
        <taxon>Debaryomycetaceae</taxon>
        <taxon>Scheffersomyces</taxon>
    </lineage>
</organism>
<name>A3GG19_PICST</name>
<dbReference type="InParanoid" id="A3GG19"/>
<keyword evidence="9 14" id="KW-0378">Hydrolase</keyword>
<dbReference type="InterPro" id="IPR001969">
    <property type="entry name" value="Aspartic_peptidase_AS"/>
</dbReference>
<comment type="subcellular location">
    <subcellularLocation>
        <location evidence="2">Secreted</location>
    </subcellularLocation>
</comment>
<evidence type="ECO:0000256" key="14">
    <source>
        <dbReference type="RuleBase" id="RU000454"/>
    </source>
</evidence>
<evidence type="ECO:0000256" key="1">
    <source>
        <dbReference type="ARBA" id="ARBA00001675"/>
    </source>
</evidence>
<keyword evidence="10" id="KW-0865">Zymogen</keyword>
<dbReference type="KEGG" id="pic:PICST_39213"/>
<keyword evidence="6 14" id="KW-0645">Protease</keyword>
<evidence type="ECO:0000256" key="9">
    <source>
        <dbReference type="ARBA" id="ARBA00022801"/>
    </source>
</evidence>
<evidence type="ECO:0000313" key="16">
    <source>
        <dbReference type="EMBL" id="EAZ63857.2"/>
    </source>
</evidence>
<feature type="domain" description="Peptidase A1" evidence="15">
    <location>
        <begin position="1"/>
        <end position="321"/>
    </location>
</feature>
<evidence type="ECO:0000256" key="7">
    <source>
        <dbReference type="ARBA" id="ARBA00022729"/>
    </source>
</evidence>